<dbReference type="EMBL" id="JASBWS010000158">
    <property type="protein sequence ID" value="KAJ9093250.1"/>
    <property type="molecule type" value="Genomic_DNA"/>
</dbReference>
<comment type="caution">
    <text evidence="1">The sequence shown here is derived from an EMBL/GenBank/DDBJ whole genome shotgun (WGS) entry which is preliminary data.</text>
</comment>
<proteinExistence type="predicted"/>
<evidence type="ECO:0000313" key="1">
    <source>
        <dbReference type="EMBL" id="KAJ9093250.1"/>
    </source>
</evidence>
<protein>
    <submittedName>
        <fullName evidence="1">Uncharacterized protein</fullName>
    </submittedName>
</protein>
<gene>
    <name evidence="1" type="ORF">QFC20_007168</name>
</gene>
<name>A0ACC2V1N0_9TREE</name>
<organism evidence="1 2">
    <name type="scientific">Naganishia adeliensis</name>
    <dbReference type="NCBI Taxonomy" id="92952"/>
    <lineage>
        <taxon>Eukaryota</taxon>
        <taxon>Fungi</taxon>
        <taxon>Dikarya</taxon>
        <taxon>Basidiomycota</taxon>
        <taxon>Agaricomycotina</taxon>
        <taxon>Tremellomycetes</taxon>
        <taxon>Filobasidiales</taxon>
        <taxon>Filobasidiaceae</taxon>
        <taxon>Naganishia</taxon>
    </lineage>
</organism>
<reference evidence="1" key="1">
    <citation type="submission" date="2023-04" db="EMBL/GenBank/DDBJ databases">
        <title>Draft Genome sequencing of Naganishia species isolated from polar environments using Oxford Nanopore Technology.</title>
        <authorList>
            <person name="Leo P."/>
            <person name="Venkateswaran K."/>
        </authorList>
    </citation>
    <scope>NUCLEOTIDE SEQUENCE</scope>
    <source>
        <strain evidence="1">MNA-CCFEE 5262</strain>
    </source>
</reference>
<keyword evidence="2" id="KW-1185">Reference proteome</keyword>
<dbReference type="Proteomes" id="UP001230649">
    <property type="component" value="Unassembled WGS sequence"/>
</dbReference>
<sequence length="280" mass="32415">MTLEKSCTEHDVVPQSQRKDEVVVLGKLFEYFYPHRISAALPTEVWPSFQDETWLVPIANAHALRETDIEQETPEGLVNRGPLSMADYNDQVAHAKAYLGIGRPDISPSPYLALCQGVPVILPYYGDTPFLDGWDLYHPDLAQHGPAALIGAPYVYSYHRDDIEGLYEAVRSARDNPIDRFIPDDMRYDHVRSEILKMLNTDWQRRARRIEDAREERGEPRQALVKQHILQRLFQRGNGWRIDEQGEAVQTMSPVGRHRQGNSGWRRLEERTIDGWFRIR</sequence>
<evidence type="ECO:0000313" key="2">
    <source>
        <dbReference type="Proteomes" id="UP001230649"/>
    </source>
</evidence>
<accession>A0ACC2V1N0</accession>